<organism evidence="1 2">
    <name type="scientific">Candidatus Scalindua brodae</name>
    <dbReference type="NCBI Taxonomy" id="237368"/>
    <lineage>
        <taxon>Bacteria</taxon>
        <taxon>Pseudomonadati</taxon>
        <taxon>Planctomycetota</taxon>
        <taxon>Candidatus Brocadiia</taxon>
        <taxon>Candidatus Brocadiales</taxon>
        <taxon>Candidatus Scalinduaceae</taxon>
        <taxon>Candidatus Scalindua</taxon>
    </lineage>
</organism>
<dbReference type="Proteomes" id="UP000030652">
    <property type="component" value="Unassembled WGS sequence"/>
</dbReference>
<accession>A0A0B0EQI4</accession>
<dbReference type="eggNOG" id="COG1857">
    <property type="taxonomic scope" value="Bacteria"/>
</dbReference>
<comment type="caution">
    <text evidence="1">The sequence shown here is derived from an EMBL/GenBank/DDBJ whole genome shotgun (WGS) entry which is preliminary data.</text>
</comment>
<name>A0A0B0EQI4_9BACT</name>
<proteinExistence type="predicted"/>
<dbReference type="EMBL" id="JRYO01000012">
    <property type="protein sequence ID" value="KHE94141.1"/>
    <property type="molecule type" value="Genomic_DNA"/>
</dbReference>
<dbReference type="AlphaFoldDB" id="A0A0B0EQI4"/>
<evidence type="ECO:0000313" key="1">
    <source>
        <dbReference type="EMBL" id="KHE94141.1"/>
    </source>
</evidence>
<sequence length="200" mass="22624">MVMFLNTLNSYGCFSIDVNLSGRFFKGSTAGFKNLAEKFPVDEYQESIEKKDDSEITLKKDIRRERIKTLLEAFPYLSGGARLSTVYSDLAPKFVIYCATDSGNHLFQEIGSIYDHLNLKSLLESVNDFKDNIKSDIYIALKNGFLDGKRQGIIDALNKYNGENDNGFRFIFKDDLSGINETTKAFTENVVTALFNTENI</sequence>
<evidence type="ECO:0000313" key="2">
    <source>
        <dbReference type="Proteomes" id="UP000030652"/>
    </source>
</evidence>
<protein>
    <submittedName>
        <fullName evidence="1">Uncharacterized protein</fullName>
    </submittedName>
</protein>
<reference evidence="1 2" key="1">
    <citation type="submission" date="2014-10" db="EMBL/GenBank/DDBJ databases">
        <title>Draft genome of anammox bacterium scalindua brodae, obtained using differential coverage binning of sequence data from two enrichment reactors.</title>
        <authorList>
            <person name="Speth D.R."/>
            <person name="Russ L."/>
            <person name="Kartal B."/>
            <person name="Op den Camp H.J."/>
            <person name="Dutilh B.E."/>
            <person name="Jetten M.S."/>
        </authorList>
    </citation>
    <scope>NUCLEOTIDE SEQUENCE [LARGE SCALE GENOMIC DNA]</scope>
    <source>
        <strain evidence="1">RU1</strain>
    </source>
</reference>
<gene>
    <name evidence="1" type="ORF">SCABRO_00101</name>
</gene>